<keyword evidence="2" id="KW-1185">Reference proteome</keyword>
<evidence type="ECO:0000313" key="2">
    <source>
        <dbReference type="Proteomes" id="UP001302257"/>
    </source>
</evidence>
<sequence length="55" mass="5689">MAFSSILVNCDSSWDEFSCGAAQSGIPHSGEFAAFCKVFANLQNFSGRAAAPTAA</sequence>
<accession>A0ABZ0AZW0</accession>
<name>A0ABZ0AZW0_9BURK</name>
<evidence type="ECO:0000313" key="1">
    <source>
        <dbReference type="EMBL" id="WNO05181.1"/>
    </source>
</evidence>
<organism evidence="1 2">
    <name type="scientific">Rhodoferax mekongensis</name>
    <dbReference type="NCBI Taxonomy" id="3068341"/>
    <lineage>
        <taxon>Bacteria</taxon>
        <taxon>Pseudomonadati</taxon>
        <taxon>Pseudomonadota</taxon>
        <taxon>Betaproteobacteria</taxon>
        <taxon>Burkholderiales</taxon>
        <taxon>Comamonadaceae</taxon>
        <taxon>Rhodoferax</taxon>
    </lineage>
</organism>
<dbReference type="EMBL" id="CP132507">
    <property type="protein sequence ID" value="WNO05181.1"/>
    <property type="molecule type" value="Genomic_DNA"/>
</dbReference>
<gene>
    <name evidence="1" type="ORF">RAN89_01815</name>
</gene>
<proteinExistence type="predicted"/>
<dbReference type="Proteomes" id="UP001302257">
    <property type="component" value="Chromosome"/>
</dbReference>
<dbReference type="RefSeq" id="WP_313867969.1">
    <property type="nucleotide sequence ID" value="NZ_CP132507.1"/>
</dbReference>
<protein>
    <submittedName>
        <fullName evidence="1">Uncharacterized protein</fullName>
    </submittedName>
</protein>
<reference evidence="1 2" key="1">
    <citation type="submission" date="2023-08" db="EMBL/GenBank/DDBJ databases">
        <title>Rhodoferax potami sp. nov. and Rhodoferax mekongensis sp. nov., isolated from the Mekong River in Thailand.</title>
        <authorList>
            <person name="Kitikhun S."/>
            <person name="Charoenyingcharoen P."/>
            <person name="Siriarchawattana P."/>
            <person name="Likhitrattanapisal S."/>
            <person name="Nilsakha T."/>
            <person name="Chanpet A."/>
            <person name="Rattanawaree P."/>
            <person name="Ingsriswang S."/>
        </authorList>
    </citation>
    <scope>NUCLEOTIDE SEQUENCE [LARGE SCALE GENOMIC DNA]</scope>
    <source>
        <strain evidence="1 2">TBRC 17307</strain>
    </source>
</reference>